<evidence type="ECO:0000313" key="3">
    <source>
        <dbReference type="Proteomes" id="UP001205740"/>
    </source>
</evidence>
<dbReference type="CDD" id="cd00657">
    <property type="entry name" value="Ferritin_like"/>
    <property type="match status" value="1"/>
</dbReference>
<dbReference type="RefSeq" id="WP_253652616.1">
    <property type="nucleotide sequence ID" value="NZ_BAAAOE010000004.1"/>
</dbReference>
<dbReference type="Gene3D" id="1.20.1260.10">
    <property type="match status" value="1"/>
</dbReference>
<comment type="caution">
    <text evidence="2">The sequence shown here is derived from an EMBL/GenBank/DDBJ whole genome shotgun (WGS) entry which is preliminary data.</text>
</comment>
<dbReference type="SUPFAM" id="SSF47240">
    <property type="entry name" value="Ferritin-like"/>
    <property type="match status" value="1"/>
</dbReference>
<evidence type="ECO:0000259" key="1">
    <source>
        <dbReference type="Pfam" id="PF14530"/>
    </source>
</evidence>
<evidence type="ECO:0000313" key="2">
    <source>
        <dbReference type="EMBL" id="MCP2158997.1"/>
    </source>
</evidence>
<dbReference type="EMBL" id="JAMTCG010000001">
    <property type="protein sequence ID" value="MCP2158997.1"/>
    <property type="molecule type" value="Genomic_DNA"/>
</dbReference>
<organism evidence="2 3">
    <name type="scientific">Williamsia serinedens</name>
    <dbReference type="NCBI Taxonomy" id="391736"/>
    <lineage>
        <taxon>Bacteria</taxon>
        <taxon>Bacillati</taxon>
        <taxon>Actinomycetota</taxon>
        <taxon>Actinomycetes</taxon>
        <taxon>Mycobacteriales</taxon>
        <taxon>Nocardiaceae</taxon>
        <taxon>Williamsia</taxon>
    </lineage>
</organism>
<accession>A0ABT1GWR8</accession>
<keyword evidence="3" id="KW-1185">Reference proteome</keyword>
<dbReference type="InterPro" id="IPR029447">
    <property type="entry name" value="DUF4439"/>
</dbReference>
<name>A0ABT1GWR8_9NOCA</name>
<feature type="domain" description="DUF4439" evidence="1">
    <location>
        <begin position="7"/>
        <end position="143"/>
    </location>
</feature>
<proteinExistence type="predicted"/>
<dbReference type="InterPro" id="IPR012347">
    <property type="entry name" value="Ferritin-like"/>
</dbReference>
<dbReference type="InterPro" id="IPR009078">
    <property type="entry name" value="Ferritin-like_SF"/>
</dbReference>
<dbReference type="Proteomes" id="UP001205740">
    <property type="component" value="Unassembled WGS sequence"/>
</dbReference>
<reference evidence="2 3" key="1">
    <citation type="submission" date="2022-06" db="EMBL/GenBank/DDBJ databases">
        <title>Genomic Encyclopedia of Archaeal and Bacterial Type Strains, Phase II (KMG-II): from individual species to whole genera.</title>
        <authorList>
            <person name="Goeker M."/>
        </authorList>
    </citation>
    <scope>NUCLEOTIDE SEQUENCE [LARGE SCALE GENOMIC DNA]</scope>
    <source>
        <strain evidence="2 3">DSM 45037</strain>
    </source>
</reference>
<protein>
    <submittedName>
        <fullName evidence="2">Rubrerythrin</fullName>
    </submittedName>
</protein>
<dbReference type="Pfam" id="PF14530">
    <property type="entry name" value="DUF4439"/>
    <property type="match status" value="1"/>
</dbReference>
<gene>
    <name evidence="2" type="ORF">LX12_000161</name>
</gene>
<sequence length="144" mass="15055">MSSSTDALGTAVDTENAAIFAYGIAVAYAATTRRDTVDEYTADHRARRDELARLMTSAGATPPEAAVGYVLPVAVSDPVSAVRAMLAAEEDCTRAYRVLLEKADSDAVRRVGVDALSAAAVRAARWRLVLQVSPSTVALPGTAS</sequence>